<dbReference type="GO" id="GO:0003677">
    <property type="term" value="F:DNA binding"/>
    <property type="evidence" value="ECO:0007669"/>
    <property type="project" value="UniProtKB-KW"/>
</dbReference>
<evidence type="ECO:0000313" key="4">
    <source>
        <dbReference type="Proteomes" id="UP000429229"/>
    </source>
</evidence>
<dbReference type="AlphaFoldDB" id="A0A6I4U7Z3"/>
<keyword evidence="1" id="KW-0238">DNA-binding</keyword>
<sequence>MKNGLRGYRTHRGLSQLELADAVEVTRQSIIAMEAEKYAPSLPMAYRLAAYFNVPVEAIFPNPWREAVTSF</sequence>
<dbReference type="Gene3D" id="1.10.260.40">
    <property type="entry name" value="lambda repressor-like DNA-binding domains"/>
    <property type="match status" value="1"/>
</dbReference>
<dbReference type="SMART" id="SM00530">
    <property type="entry name" value="HTH_XRE"/>
    <property type="match status" value="1"/>
</dbReference>
<reference evidence="3 4" key="1">
    <citation type="submission" date="2019-12" db="EMBL/GenBank/DDBJ databases">
        <title>Genomic-based taxomic classification of the family Erythrobacteraceae.</title>
        <authorList>
            <person name="Xu L."/>
        </authorList>
    </citation>
    <scope>NUCLEOTIDE SEQUENCE [LARGE SCALE GENOMIC DNA]</scope>
    <source>
        <strain evidence="3 4">LMG 29519</strain>
    </source>
</reference>
<dbReference type="OrthoDB" id="3034420at2"/>
<comment type="caution">
    <text evidence="3">The sequence shown here is derived from an EMBL/GenBank/DDBJ whole genome shotgun (WGS) entry which is preliminary data.</text>
</comment>
<dbReference type="PANTHER" id="PTHR46558">
    <property type="entry name" value="TRACRIPTIONAL REGULATORY PROTEIN-RELATED-RELATED"/>
    <property type="match status" value="1"/>
</dbReference>
<evidence type="ECO:0000313" key="3">
    <source>
        <dbReference type="EMBL" id="MXP10367.1"/>
    </source>
</evidence>
<dbReference type="SUPFAM" id="SSF47413">
    <property type="entry name" value="lambda repressor-like DNA-binding domains"/>
    <property type="match status" value="1"/>
</dbReference>
<dbReference type="PANTHER" id="PTHR46558:SF4">
    <property type="entry name" value="DNA-BIDING PHAGE PROTEIN"/>
    <property type="match status" value="1"/>
</dbReference>
<name>A0A6I4U7Z3_9SPHN</name>
<keyword evidence="4" id="KW-1185">Reference proteome</keyword>
<feature type="domain" description="HTH cro/C1-type" evidence="2">
    <location>
        <begin position="5"/>
        <end position="59"/>
    </location>
</feature>
<dbReference type="InterPro" id="IPR001387">
    <property type="entry name" value="Cro/C1-type_HTH"/>
</dbReference>
<dbReference type="Pfam" id="PF01381">
    <property type="entry name" value="HTH_3"/>
    <property type="match status" value="1"/>
</dbReference>
<dbReference type="CDD" id="cd00093">
    <property type="entry name" value="HTH_XRE"/>
    <property type="match status" value="1"/>
</dbReference>
<proteinExistence type="predicted"/>
<dbReference type="Proteomes" id="UP000429229">
    <property type="component" value="Unassembled WGS sequence"/>
</dbReference>
<organism evidence="3 4">
    <name type="scientific">Alteriqipengyuania halimionae</name>
    <dbReference type="NCBI Taxonomy" id="1926630"/>
    <lineage>
        <taxon>Bacteria</taxon>
        <taxon>Pseudomonadati</taxon>
        <taxon>Pseudomonadota</taxon>
        <taxon>Alphaproteobacteria</taxon>
        <taxon>Sphingomonadales</taxon>
        <taxon>Erythrobacteraceae</taxon>
        <taxon>Alteriqipengyuania</taxon>
    </lineage>
</organism>
<dbReference type="RefSeq" id="WP_160616982.1">
    <property type="nucleotide sequence ID" value="NZ_WTYR01000001.1"/>
</dbReference>
<dbReference type="PROSITE" id="PS50943">
    <property type="entry name" value="HTH_CROC1"/>
    <property type="match status" value="1"/>
</dbReference>
<dbReference type="InterPro" id="IPR010982">
    <property type="entry name" value="Lambda_DNA-bd_dom_sf"/>
</dbReference>
<accession>A0A6I4U7Z3</accession>
<evidence type="ECO:0000259" key="2">
    <source>
        <dbReference type="PROSITE" id="PS50943"/>
    </source>
</evidence>
<gene>
    <name evidence="3" type="ORF">GRI68_09280</name>
</gene>
<protein>
    <submittedName>
        <fullName evidence="3">Helix-turn-helix domain-containing protein</fullName>
    </submittedName>
</protein>
<evidence type="ECO:0000256" key="1">
    <source>
        <dbReference type="ARBA" id="ARBA00023125"/>
    </source>
</evidence>
<dbReference type="EMBL" id="WTYR01000001">
    <property type="protein sequence ID" value="MXP10367.1"/>
    <property type="molecule type" value="Genomic_DNA"/>
</dbReference>